<dbReference type="EMBL" id="CALNXI010001392">
    <property type="protein sequence ID" value="CAH3167487.1"/>
    <property type="molecule type" value="Genomic_DNA"/>
</dbReference>
<proteinExistence type="predicted"/>
<evidence type="ECO:0000313" key="2">
    <source>
        <dbReference type="Proteomes" id="UP001159427"/>
    </source>
</evidence>
<protein>
    <recommendedName>
        <fullName evidence="3">Transposase</fullName>
    </recommendedName>
</protein>
<dbReference type="Proteomes" id="UP001159427">
    <property type="component" value="Unassembled WGS sequence"/>
</dbReference>
<keyword evidence="2" id="KW-1185">Reference proteome</keyword>
<evidence type="ECO:0000313" key="1">
    <source>
        <dbReference type="EMBL" id="CAH3167487.1"/>
    </source>
</evidence>
<organism evidence="1 2">
    <name type="scientific">Porites evermanni</name>
    <dbReference type="NCBI Taxonomy" id="104178"/>
    <lineage>
        <taxon>Eukaryota</taxon>
        <taxon>Metazoa</taxon>
        <taxon>Cnidaria</taxon>
        <taxon>Anthozoa</taxon>
        <taxon>Hexacorallia</taxon>
        <taxon>Scleractinia</taxon>
        <taxon>Fungiina</taxon>
        <taxon>Poritidae</taxon>
        <taxon>Porites</taxon>
    </lineage>
</organism>
<name>A0ABN8QMQ7_9CNID</name>
<accession>A0ABN8QMQ7</accession>
<evidence type="ECO:0008006" key="3">
    <source>
        <dbReference type="Google" id="ProtNLM"/>
    </source>
</evidence>
<gene>
    <name evidence="1" type="ORF">PEVE_00006085</name>
</gene>
<reference evidence="1 2" key="1">
    <citation type="submission" date="2022-05" db="EMBL/GenBank/DDBJ databases">
        <authorList>
            <consortium name="Genoscope - CEA"/>
            <person name="William W."/>
        </authorList>
    </citation>
    <scope>NUCLEOTIDE SEQUENCE [LARGE SCALE GENOMIC DNA]</scope>
</reference>
<comment type="caution">
    <text evidence="1">The sequence shown here is derived from an EMBL/GenBank/DDBJ whole genome shotgun (WGS) entry which is preliminary data.</text>
</comment>
<sequence>MARRFFRHLEKDGHIPRRFSRTEWEDLAYWNARYNHDNWSRRIKTQFLSGTKLREIWQYVQRTWKCPDFRKKQKGGRRVLIKKFNHPLGEYSFFDREGKLQSISIYTLKVVYDRNWNGNVVYITAYPLF</sequence>